<dbReference type="KEGG" id="nth:Nther_2693"/>
<keyword evidence="4" id="KW-1185">Reference proteome</keyword>
<protein>
    <submittedName>
        <fullName evidence="3">S-layer domain protein</fullName>
    </submittedName>
</protein>
<reference evidence="3 4" key="2">
    <citation type="journal article" date="2011" name="J. Bacteriol.">
        <title>Complete genome sequence of the anaerobic, halophilic alkalithermophile Natranaerobius thermophilus JW/NM-WN-LF.</title>
        <authorList>
            <person name="Zhao B."/>
            <person name="Mesbah N.M."/>
            <person name="Dalin E."/>
            <person name="Goodwin L."/>
            <person name="Nolan M."/>
            <person name="Pitluck S."/>
            <person name="Chertkov O."/>
            <person name="Brettin T.S."/>
            <person name="Han J."/>
            <person name="Larimer F.W."/>
            <person name="Land M.L."/>
            <person name="Hauser L."/>
            <person name="Kyrpides N."/>
            <person name="Wiegel J."/>
        </authorList>
    </citation>
    <scope>NUCLEOTIDE SEQUENCE [LARGE SCALE GENOMIC DNA]</scope>
    <source>
        <strain evidence="4">ATCC BAA-1301 / DSM 18059 / JW/NM-WN-LF</strain>
    </source>
</reference>
<dbReference type="InterPro" id="IPR001119">
    <property type="entry name" value="SLH_dom"/>
</dbReference>
<dbReference type="EMBL" id="CP001034">
    <property type="protein sequence ID" value="ACB86247.1"/>
    <property type="molecule type" value="Genomic_DNA"/>
</dbReference>
<feature type="domain" description="SLH" evidence="2">
    <location>
        <begin position="89"/>
        <end position="152"/>
    </location>
</feature>
<evidence type="ECO:0000256" key="1">
    <source>
        <dbReference type="ARBA" id="ARBA00022737"/>
    </source>
</evidence>
<dbReference type="PANTHER" id="PTHR43308">
    <property type="entry name" value="OUTER MEMBRANE PROTEIN ALPHA-RELATED"/>
    <property type="match status" value="1"/>
</dbReference>
<dbReference type="HOGENOM" id="CLU_115361_0_0_9"/>
<dbReference type="AlphaFoldDB" id="B2A2E1"/>
<evidence type="ECO:0000313" key="3">
    <source>
        <dbReference type="EMBL" id="ACB86247.1"/>
    </source>
</evidence>
<dbReference type="PANTHER" id="PTHR43308:SF5">
    <property type="entry name" value="S-LAYER PROTEIN _ PEPTIDOGLYCAN ENDO-BETA-N-ACETYLGLUCOSAMINIDASE"/>
    <property type="match status" value="1"/>
</dbReference>
<feature type="domain" description="SLH" evidence="2">
    <location>
        <begin position="28"/>
        <end position="88"/>
    </location>
</feature>
<dbReference type="Proteomes" id="UP000001683">
    <property type="component" value="Chromosome"/>
</dbReference>
<dbReference type="STRING" id="457570.Nther_2693"/>
<dbReference type="OrthoDB" id="174569at2"/>
<keyword evidence="1" id="KW-0677">Repeat</keyword>
<dbReference type="eggNOG" id="COG3858">
    <property type="taxonomic scope" value="Bacteria"/>
</dbReference>
<dbReference type="PROSITE" id="PS51272">
    <property type="entry name" value="SLH"/>
    <property type="match status" value="2"/>
</dbReference>
<sequence length="189" mass="20602">MVFKVQQKLTIALVIVLLASIPLVSKTLGADDYIDIADSYAVDEIEALSDEGIITGDPEGTFRPSDSINRAEFAAVITRALELDELPEKGTGFEDVHERDWYAGYVGALVDAGITTGTTETTFSPDDPVTREELAVFFVRAFDLEEDAKKLTDKPNINDLDQVSSWAKDYVALDPALNEGGVVTNLSRN</sequence>
<proteinExistence type="predicted"/>
<dbReference type="RefSeq" id="WP_012449084.1">
    <property type="nucleotide sequence ID" value="NC_010718.1"/>
</dbReference>
<dbReference type="InterPro" id="IPR051465">
    <property type="entry name" value="Cell_Envelope_Struct_Comp"/>
</dbReference>
<gene>
    <name evidence="3" type="ordered locus">Nther_2693</name>
</gene>
<dbReference type="InParanoid" id="B2A2E1"/>
<name>B2A2E1_NATTJ</name>
<evidence type="ECO:0000259" key="2">
    <source>
        <dbReference type="PROSITE" id="PS51272"/>
    </source>
</evidence>
<evidence type="ECO:0000313" key="4">
    <source>
        <dbReference type="Proteomes" id="UP000001683"/>
    </source>
</evidence>
<organism evidence="3 4">
    <name type="scientific">Natranaerobius thermophilus (strain ATCC BAA-1301 / DSM 18059 / JW/NM-WN-LF)</name>
    <dbReference type="NCBI Taxonomy" id="457570"/>
    <lineage>
        <taxon>Bacteria</taxon>
        <taxon>Bacillati</taxon>
        <taxon>Bacillota</taxon>
        <taxon>Clostridia</taxon>
        <taxon>Natranaerobiales</taxon>
        <taxon>Natranaerobiaceae</taxon>
        <taxon>Natranaerobius</taxon>
    </lineage>
</organism>
<accession>B2A2E1</accession>
<dbReference type="Pfam" id="PF00395">
    <property type="entry name" value="SLH"/>
    <property type="match status" value="2"/>
</dbReference>
<reference evidence="3 4" key="1">
    <citation type="submission" date="2008-04" db="EMBL/GenBank/DDBJ databases">
        <title>Complete sequence of chromosome of Natranaerobius thermophilus JW/NM-WN-LF.</title>
        <authorList>
            <consortium name="US DOE Joint Genome Institute"/>
            <person name="Copeland A."/>
            <person name="Lucas S."/>
            <person name="Lapidus A."/>
            <person name="Glavina del Rio T."/>
            <person name="Dalin E."/>
            <person name="Tice H."/>
            <person name="Bruce D."/>
            <person name="Goodwin L."/>
            <person name="Pitluck S."/>
            <person name="Chertkov O."/>
            <person name="Brettin T."/>
            <person name="Detter J.C."/>
            <person name="Han C."/>
            <person name="Kuske C.R."/>
            <person name="Schmutz J."/>
            <person name="Larimer F."/>
            <person name="Land M."/>
            <person name="Hauser L."/>
            <person name="Kyrpides N."/>
            <person name="Lykidis A."/>
            <person name="Mesbah N.M."/>
            <person name="Wiegel J."/>
        </authorList>
    </citation>
    <scope>NUCLEOTIDE SEQUENCE [LARGE SCALE GENOMIC DNA]</scope>
    <source>
        <strain evidence="4">ATCC BAA-1301 / DSM 18059 / JW/NM-WN-LF</strain>
    </source>
</reference>